<reference evidence="1 2" key="1">
    <citation type="journal article" date="2022" name="Genome Biol. Evol.">
        <title>The Spruce Budworm Genome: Reconstructing the Evolutionary History of Antifreeze Proteins.</title>
        <authorList>
            <person name="Beliveau C."/>
            <person name="Gagne P."/>
            <person name="Picq S."/>
            <person name="Vernygora O."/>
            <person name="Keeling C.I."/>
            <person name="Pinkney K."/>
            <person name="Doucet D."/>
            <person name="Wen F."/>
            <person name="Johnston J.S."/>
            <person name="Maaroufi H."/>
            <person name="Boyle B."/>
            <person name="Laroche J."/>
            <person name="Dewar K."/>
            <person name="Juretic N."/>
            <person name="Blackburn G."/>
            <person name="Nisole A."/>
            <person name="Brunet B."/>
            <person name="Brandao M."/>
            <person name="Lumley L."/>
            <person name="Duan J."/>
            <person name="Quan G."/>
            <person name="Lucarotti C.J."/>
            <person name="Roe A.D."/>
            <person name="Sperling F.A.H."/>
            <person name="Levesque R.C."/>
            <person name="Cusson M."/>
        </authorList>
    </citation>
    <scope>NUCLEOTIDE SEQUENCE [LARGE SCALE GENOMIC DNA]</scope>
    <source>
        <strain evidence="1">Glfc:IPQL:Cfum</strain>
    </source>
</reference>
<accession>A0ACC0J9C8</accession>
<organism evidence="1 2">
    <name type="scientific">Choristoneura fumiferana</name>
    <name type="common">Spruce budworm moth</name>
    <name type="synonym">Archips fumiferana</name>
    <dbReference type="NCBI Taxonomy" id="7141"/>
    <lineage>
        <taxon>Eukaryota</taxon>
        <taxon>Metazoa</taxon>
        <taxon>Ecdysozoa</taxon>
        <taxon>Arthropoda</taxon>
        <taxon>Hexapoda</taxon>
        <taxon>Insecta</taxon>
        <taxon>Pterygota</taxon>
        <taxon>Neoptera</taxon>
        <taxon>Endopterygota</taxon>
        <taxon>Lepidoptera</taxon>
        <taxon>Glossata</taxon>
        <taxon>Ditrysia</taxon>
        <taxon>Tortricoidea</taxon>
        <taxon>Tortricidae</taxon>
        <taxon>Tortricinae</taxon>
        <taxon>Choristoneura</taxon>
    </lineage>
</organism>
<comment type="caution">
    <text evidence="1">The sequence shown here is derived from an EMBL/GenBank/DDBJ whole genome shotgun (WGS) entry which is preliminary data.</text>
</comment>
<sequence length="643" mass="72240">MSNILQPVLDLYPKYSIEKQKCPSYVEMFTKKIEDVVMVYLKIKQTSTSAESAGKVNKNVEEELDLTGSPLKLDLSLHTILDDTLISEEAQLWNKEEASHVPISIEKAREIANFYNMSIAKLPPQDSIPMWILCNPSSEGAPLLLTIQSNEEFFSRGIVTYDGAMCLEEVDVEELVEKYAKQESLSADLVDVLVDCKYSLSGLSYSSRNTDELLNAPHGGATELRCEWSANTLITPFISCKVHFEQEVIVGHLASPCNAIWKSVHALHNINQILVDMTAAGSSSVNLETTQIRFTNPSLKHPNNSKRLNQLLNDTEAYAYTADYPEGGCVCVTDNTTTLKECLSAMNVKGSSNDFIYKLWDILRDSESAEELINLLIQALKFISTGKIRPFIDANNKTYLSKLVLKLSRGHSQASKVLKNLRSSPPQALSLVAQVGTEKTMWEYTRVMSLLEHSFFIAGIWTSDNRTHESIEQINQTIQDMTMGGEYSLNPFESLSSGDHSIRLDCESFYEDDPNELTVDDFASLKKHGLVSDKRDANEPIAARLLEYYVSERSPVKTVGQLISDPVQRTSMPIANNVVQEHLKKPAFWYRMVLQRKEKAAEMGVKRDSKLVYAFTQLPVFPPAVWQNLGKRNQLNKRGGRLI</sequence>
<dbReference type="EMBL" id="CM046113">
    <property type="protein sequence ID" value="KAI8420729.1"/>
    <property type="molecule type" value="Genomic_DNA"/>
</dbReference>
<evidence type="ECO:0000313" key="2">
    <source>
        <dbReference type="Proteomes" id="UP001064048"/>
    </source>
</evidence>
<name>A0ACC0J9C8_CHOFU</name>
<evidence type="ECO:0000313" key="1">
    <source>
        <dbReference type="EMBL" id="KAI8420729.1"/>
    </source>
</evidence>
<protein>
    <submittedName>
        <fullName evidence="1">Uncharacterized protein</fullName>
    </submittedName>
</protein>
<gene>
    <name evidence="1" type="ORF">MSG28_007952</name>
</gene>
<proteinExistence type="predicted"/>
<dbReference type="Proteomes" id="UP001064048">
    <property type="component" value="Chromosome 13"/>
</dbReference>
<keyword evidence="2" id="KW-1185">Reference proteome</keyword>